<protein>
    <submittedName>
        <fullName evidence="4">Outer membrane efflux protein</fullName>
    </submittedName>
</protein>
<evidence type="ECO:0000256" key="1">
    <source>
        <dbReference type="ARBA" id="ARBA00007613"/>
    </source>
</evidence>
<keyword evidence="5" id="KW-1185">Reference proteome</keyword>
<dbReference type="Gene3D" id="2.20.200.10">
    <property type="entry name" value="Outer membrane efflux proteins (OEP)"/>
    <property type="match status" value="1"/>
</dbReference>
<accession>A0A918RZR3</accession>
<sequence>MTRFGVIFIVLSLSACQLAPKHVRPDLPVPQNYAAEDEPANKTYEAMDLDWRELIQDSRLEALIDAALSSNRDLRVAVERVEEARAAYGIARADRLPTLALSASGQRARTSSALVGEAAGVSEQYGLSTVVSAFELDFWGRVRNTSASARNNYLATAEAARAFQLSLMRSVTNAYLSALEAEERVALAEATVDARREQLRIADRRLAAGVTSELEFRQAQTLLTQAEAELAALRLAYSNSQNLLTVLIGGSVDEALPPGLPLGQQLNALELDAGLPSELLERRPDLHAAERRLIAARANIGAARAAFFPSIRLTASYGYASAELDDLVGSDARAWSYGPSIDLPIFDLGRRRANLDATNSRERIALAEYEKAIQVAFQEVADALAARRFLAEQLQAQQRGIVAQRRLAELAKKRYEEGVVRYIEVLDAERNLFAAEQALLQVRRIQTANLLGLYVALGGGLSE</sequence>
<dbReference type="Proteomes" id="UP000614811">
    <property type="component" value="Unassembled WGS sequence"/>
</dbReference>
<dbReference type="InterPro" id="IPR003423">
    <property type="entry name" value="OMP_efflux"/>
</dbReference>
<comment type="similarity">
    <text evidence="1 2">Belongs to the outer membrane factor (OMF) (TC 1.B.17) family.</text>
</comment>
<dbReference type="GO" id="GO:0009279">
    <property type="term" value="C:cell outer membrane"/>
    <property type="evidence" value="ECO:0007669"/>
    <property type="project" value="UniProtKB-SubCell"/>
</dbReference>
<evidence type="ECO:0000313" key="4">
    <source>
        <dbReference type="EMBL" id="GHA17315.1"/>
    </source>
</evidence>
<dbReference type="PROSITE" id="PS51257">
    <property type="entry name" value="PROKAR_LIPOPROTEIN"/>
    <property type="match status" value="1"/>
</dbReference>
<name>A0A918RZR3_9GAMM</name>
<reference evidence="4" key="2">
    <citation type="submission" date="2020-09" db="EMBL/GenBank/DDBJ databases">
        <authorList>
            <person name="Sun Q."/>
            <person name="Kim S."/>
        </authorList>
    </citation>
    <scope>NUCLEOTIDE SEQUENCE</scope>
    <source>
        <strain evidence="4">KCTC 12711</strain>
    </source>
</reference>
<evidence type="ECO:0000313" key="5">
    <source>
        <dbReference type="Proteomes" id="UP000614811"/>
    </source>
</evidence>
<keyword evidence="3" id="KW-0175">Coiled coil</keyword>
<dbReference type="PANTHER" id="PTHR30203:SF33">
    <property type="entry name" value="BLR4455 PROTEIN"/>
    <property type="match status" value="1"/>
</dbReference>
<dbReference type="InterPro" id="IPR010131">
    <property type="entry name" value="MdtP/NodT-like"/>
</dbReference>
<dbReference type="AlphaFoldDB" id="A0A918RZR3"/>
<comment type="caution">
    <text evidence="4">The sequence shown here is derived from an EMBL/GenBank/DDBJ whole genome shotgun (WGS) entry which is preliminary data.</text>
</comment>
<keyword evidence="2" id="KW-0472">Membrane</keyword>
<dbReference type="PANTHER" id="PTHR30203">
    <property type="entry name" value="OUTER MEMBRANE CATION EFFLUX PROTEIN"/>
    <property type="match status" value="1"/>
</dbReference>
<feature type="coiled-coil region" evidence="3">
    <location>
        <begin position="216"/>
        <end position="243"/>
    </location>
</feature>
<evidence type="ECO:0000256" key="2">
    <source>
        <dbReference type="RuleBase" id="RU362097"/>
    </source>
</evidence>
<comment type="subcellular location">
    <subcellularLocation>
        <location evidence="2">Cell outer membrane</location>
        <topology evidence="2">Lipid-anchor</topology>
    </subcellularLocation>
</comment>
<gene>
    <name evidence="4" type="ORF">GCM10008090_28760</name>
</gene>
<keyword evidence="2" id="KW-0812">Transmembrane</keyword>
<dbReference type="Pfam" id="PF02321">
    <property type="entry name" value="OEP"/>
    <property type="match status" value="2"/>
</dbReference>
<dbReference type="GO" id="GO:0015562">
    <property type="term" value="F:efflux transmembrane transporter activity"/>
    <property type="evidence" value="ECO:0007669"/>
    <property type="project" value="InterPro"/>
</dbReference>
<dbReference type="SUPFAM" id="SSF56954">
    <property type="entry name" value="Outer membrane efflux proteins (OEP)"/>
    <property type="match status" value="1"/>
</dbReference>
<dbReference type="RefSeq" id="WP_189402402.1">
    <property type="nucleotide sequence ID" value="NZ_BMXA01000006.1"/>
</dbReference>
<organism evidence="4 5">
    <name type="scientific">Arenicella chitinivorans</name>
    <dbReference type="NCBI Taxonomy" id="1329800"/>
    <lineage>
        <taxon>Bacteria</taxon>
        <taxon>Pseudomonadati</taxon>
        <taxon>Pseudomonadota</taxon>
        <taxon>Gammaproteobacteria</taxon>
        <taxon>Arenicellales</taxon>
        <taxon>Arenicellaceae</taxon>
        <taxon>Arenicella</taxon>
    </lineage>
</organism>
<keyword evidence="2" id="KW-0564">Palmitate</keyword>
<dbReference type="NCBIfam" id="TIGR01845">
    <property type="entry name" value="outer_NodT"/>
    <property type="match status" value="1"/>
</dbReference>
<dbReference type="EMBL" id="BMXA01000006">
    <property type="protein sequence ID" value="GHA17315.1"/>
    <property type="molecule type" value="Genomic_DNA"/>
</dbReference>
<keyword evidence="2" id="KW-0449">Lipoprotein</keyword>
<keyword evidence="2" id="KW-1134">Transmembrane beta strand</keyword>
<dbReference type="Gene3D" id="1.20.1600.10">
    <property type="entry name" value="Outer membrane efflux proteins (OEP)"/>
    <property type="match status" value="1"/>
</dbReference>
<evidence type="ECO:0000256" key="3">
    <source>
        <dbReference type="SAM" id="Coils"/>
    </source>
</evidence>
<reference evidence="4" key="1">
    <citation type="journal article" date="2014" name="Int. J. Syst. Evol. Microbiol.">
        <title>Complete genome sequence of Corynebacterium casei LMG S-19264T (=DSM 44701T), isolated from a smear-ripened cheese.</title>
        <authorList>
            <consortium name="US DOE Joint Genome Institute (JGI-PGF)"/>
            <person name="Walter F."/>
            <person name="Albersmeier A."/>
            <person name="Kalinowski J."/>
            <person name="Ruckert C."/>
        </authorList>
    </citation>
    <scope>NUCLEOTIDE SEQUENCE</scope>
    <source>
        <strain evidence="4">KCTC 12711</strain>
    </source>
</reference>
<proteinExistence type="inferred from homology"/>